<dbReference type="GO" id="GO:0006351">
    <property type="term" value="P:DNA-templated transcription"/>
    <property type="evidence" value="ECO:0007669"/>
    <property type="project" value="InterPro"/>
</dbReference>
<dbReference type="Pfam" id="PF04082">
    <property type="entry name" value="Fungal_trans"/>
    <property type="match status" value="1"/>
</dbReference>
<reference evidence="6" key="1">
    <citation type="journal article" date="2015" name="Genome Announc.">
        <title>Draft genome sequence of Talaromyces cellulolyticus strain Y-94, a source of lignocellulosic biomass-degrading enzymes.</title>
        <authorList>
            <person name="Fujii T."/>
            <person name="Koike H."/>
            <person name="Sawayama S."/>
            <person name="Yano S."/>
            <person name="Inoue H."/>
        </authorList>
    </citation>
    <scope>NUCLEOTIDE SEQUENCE [LARGE SCALE GENOMIC DNA]</scope>
    <source>
        <strain evidence="6">Y-94</strain>
    </source>
</reference>
<evidence type="ECO:0000313" key="6">
    <source>
        <dbReference type="Proteomes" id="UP000053095"/>
    </source>
</evidence>
<gene>
    <name evidence="5" type="ORF">TCE0_022r06728</name>
</gene>
<dbReference type="GO" id="GO:0008270">
    <property type="term" value="F:zinc ion binding"/>
    <property type="evidence" value="ECO:0007669"/>
    <property type="project" value="InterPro"/>
</dbReference>
<protein>
    <recommendedName>
        <fullName evidence="4">Xylanolytic transcriptional activator regulatory domain-containing protein</fullName>
    </recommendedName>
</protein>
<proteinExistence type="predicted"/>
<dbReference type="GO" id="GO:0003677">
    <property type="term" value="F:DNA binding"/>
    <property type="evidence" value="ECO:0007669"/>
    <property type="project" value="InterPro"/>
</dbReference>
<dbReference type="InterPro" id="IPR002347">
    <property type="entry name" value="SDR_fam"/>
</dbReference>
<keyword evidence="1" id="KW-0521">NADP</keyword>
<keyword evidence="3" id="KW-0539">Nucleus</keyword>
<dbReference type="SUPFAM" id="SSF51735">
    <property type="entry name" value="NAD(P)-binding Rossmann-fold domains"/>
    <property type="match status" value="1"/>
</dbReference>
<keyword evidence="6" id="KW-1185">Reference proteome</keyword>
<dbReference type="PRINTS" id="PR00080">
    <property type="entry name" value="SDRFAMILY"/>
</dbReference>
<accession>A0A6V8H7P3</accession>
<dbReference type="AlphaFoldDB" id="A0A6V8H7P3"/>
<dbReference type="InterPro" id="IPR007219">
    <property type="entry name" value="XnlR_reg_dom"/>
</dbReference>
<evidence type="ECO:0000256" key="3">
    <source>
        <dbReference type="ARBA" id="ARBA00023242"/>
    </source>
</evidence>
<dbReference type="PANTHER" id="PTHR43639">
    <property type="entry name" value="OXIDOREDUCTASE, SHORT-CHAIN DEHYDROGENASE/REDUCTASE FAMILY (AFU_ORTHOLOGUE AFUA_5G02870)"/>
    <property type="match status" value="1"/>
</dbReference>
<evidence type="ECO:0000259" key="4">
    <source>
        <dbReference type="Pfam" id="PF04082"/>
    </source>
</evidence>
<dbReference type="EMBL" id="DF933818">
    <property type="protein sequence ID" value="GAM37106.1"/>
    <property type="molecule type" value="Genomic_DNA"/>
</dbReference>
<name>A0A6V8H7P3_TALPI</name>
<dbReference type="Pfam" id="PF13561">
    <property type="entry name" value="adh_short_C2"/>
    <property type="match status" value="1"/>
</dbReference>
<dbReference type="Gene3D" id="3.40.50.720">
    <property type="entry name" value="NAD(P)-binding Rossmann-like Domain"/>
    <property type="match status" value="1"/>
</dbReference>
<dbReference type="FunFam" id="3.40.50.720:FF:000084">
    <property type="entry name" value="Short-chain dehydrogenase reductase"/>
    <property type="match status" value="1"/>
</dbReference>
<organism evidence="5 6">
    <name type="scientific">Talaromyces pinophilus</name>
    <name type="common">Penicillium pinophilum</name>
    <dbReference type="NCBI Taxonomy" id="128442"/>
    <lineage>
        <taxon>Eukaryota</taxon>
        <taxon>Fungi</taxon>
        <taxon>Dikarya</taxon>
        <taxon>Ascomycota</taxon>
        <taxon>Pezizomycotina</taxon>
        <taxon>Eurotiomycetes</taxon>
        <taxon>Eurotiomycetidae</taxon>
        <taxon>Eurotiales</taxon>
        <taxon>Trichocomaceae</taxon>
        <taxon>Talaromyces</taxon>
        <taxon>Talaromyces sect. Talaromyces</taxon>
    </lineage>
</organism>
<feature type="domain" description="Xylanolytic transcriptional activator regulatory" evidence="4">
    <location>
        <begin position="572"/>
        <end position="695"/>
    </location>
</feature>
<sequence>MAPRLEGKVAIVTGAASGFGKGIATKFVQEGAKVLVADLSKESGQGVAKELGCEFIVADVTKRQHWQEILRKVIDDFGGLDIVVNNAGATYANKPTTSVTDADFDLVMNVNVKSIYLSTDVIVPYFLDNNRPGVFIQISSTAAIRPRPGLTWYNASKGAVSIASKSMAAEYGPRQVRFNTVCPVVGSTGMTHLFLGKPDTEENRAAFVETIPLRRPSTPADVANACCYLASDEAAFITGVDLEVDGGRCCAYHGELVPSTSSTPPQSTPEQYDDVLQDTIHQTQLSNQISNSRFGVPLTPEQENNLTLENVEFSRHARQFERRNLLQPEYNSFSAYANFTTQSQSDIEDSILCSLSHDLPTTMNLGSGGLDWLDFQLQEPIMQQESSVMPLIDPNLGNSQGYGNNPAGLGIHDQTTLPIDSSGSFTTNVNGQSLPTSQQWPFDQNRERFPPRCQLPPLRDILHGSVASAYGGNTDTLEELVQLLSAPYIPKPDNSSYGATGLSAFYLLKEAIDQFFADFHPILPILHVPTWNLFKCPTVLLAIGGLRGMGLLTSRLSIEAEKADLQPSISTNIDDVQAEWIQWIDREREKRVTWASFEYDCSLATLTGRRGAVDLGELPYRFPCAEALWEAPSAQAWRTLSLHSCSSISVTAVLERVMAGRSIPNELSSWGKRLCSQIIGRLLWDMKQLEVPYLSKALRLPSLLSVQQQAKLALLEGFENLGRSIGNPVSSKELIDHNISRLIVHYCNLYSSDDVMELVVYIVRNIAAAQHDQTNIQLIQAAKHRLAAKFTSDPSRTRKLVWHAAQILAIANQYLVSAPCEILRVFMGSIFLMAFAKYSNNNDSYYSEHEKDDLPYVKLDGIENTAKGCQSPLINDWILHGGPAYITGIDDIYCESFARHVSNRTQDLLQRIQYWGLSRKFVRILQIFEAAR</sequence>
<evidence type="ECO:0000313" key="5">
    <source>
        <dbReference type="EMBL" id="GAM37106.1"/>
    </source>
</evidence>
<dbReference type="GO" id="GO:0016491">
    <property type="term" value="F:oxidoreductase activity"/>
    <property type="evidence" value="ECO:0007669"/>
    <property type="project" value="UniProtKB-KW"/>
</dbReference>
<evidence type="ECO:0000256" key="1">
    <source>
        <dbReference type="ARBA" id="ARBA00022857"/>
    </source>
</evidence>
<evidence type="ECO:0000256" key="2">
    <source>
        <dbReference type="ARBA" id="ARBA00023002"/>
    </source>
</evidence>
<dbReference type="PRINTS" id="PR00081">
    <property type="entry name" value="GDHRDH"/>
</dbReference>
<comment type="caution">
    <text evidence="5">The sequence shown here is derived from an EMBL/GenBank/DDBJ whole genome shotgun (WGS) entry which is preliminary data.</text>
</comment>
<dbReference type="PANTHER" id="PTHR43639:SF5">
    <property type="entry name" value="OXIDOREDUCTASE, SHORT-CHAIN DEHYDROGENASE_REDUCTASE FAMILY (AFU_ORTHOLOGUE AFUA_6G09140)"/>
    <property type="match status" value="1"/>
</dbReference>
<dbReference type="Proteomes" id="UP000053095">
    <property type="component" value="Unassembled WGS sequence"/>
</dbReference>
<dbReference type="InterPro" id="IPR036291">
    <property type="entry name" value="NAD(P)-bd_dom_sf"/>
</dbReference>
<keyword evidence="2" id="KW-0560">Oxidoreductase</keyword>
<dbReference type="NCBIfam" id="NF005559">
    <property type="entry name" value="PRK07231.1"/>
    <property type="match status" value="1"/>
</dbReference>